<dbReference type="InterPro" id="IPR007061">
    <property type="entry name" value="MST-like"/>
</dbReference>
<dbReference type="InterPro" id="IPR034660">
    <property type="entry name" value="DinB/YfiT-like"/>
</dbReference>
<comment type="caution">
    <text evidence="2">The sequence shown here is derived from an EMBL/GenBank/DDBJ whole genome shotgun (WGS) entry which is preliminary data.</text>
</comment>
<dbReference type="EMBL" id="JACHIP010000001">
    <property type="protein sequence ID" value="MBB5055349.1"/>
    <property type="molecule type" value="Genomic_DNA"/>
</dbReference>
<dbReference type="Gene3D" id="1.20.120.450">
    <property type="entry name" value="dinb family like domain"/>
    <property type="match status" value="1"/>
</dbReference>
<name>A0A7W7Z934_9BACT</name>
<dbReference type="Pfam" id="PF04978">
    <property type="entry name" value="MST"/>
    <property type="match status" value="1"/>
</dbReference>
<sequence length="214" mass="23485">MNDIVRTSRRGFLGASLAAAGGMFAPMASAATSSDGINVLGPKPGYTPQIGTLVSMLTWMRPAVTRYLKGITQANLDVLLDPKANSIGALLLHLAATERLYQLNTFEGVTDLDHLPKSYDETWGAAMDLGDAGRKTIKGHDLNFYLDKLQATREVSLAEFKKRDDAWLMAVDEKWGWGPTNNYCKWFHVCEHESHHAGQIDLLLKRLPGAKADG</sequence>
<dbReference type="InterPro" id="IPR006311">
    <property type="entry name" value="TAT_signal"/>
</dbReference>
<keyword evidence="1" id="KW-0732">Signal</keyword>
<dbReference type="AlphaFoldDB" id="A0A7W7Z934"/>
<proteinExistence type="predicted"/>
<keyword evidence="3" id="KW-1185">Reference proteome</keyword>
<dbReference type="PROSITE" id="PS51318">
    <property type="entry name" value="TAT"/>
    <property type="match status" value="1"/>
</dbReference>
<dbReference type="RefSeq" id="WP_184212982.1">
    <property type="nucleotide sequence ID" value="NZ_JACHIP010000001.1"/>
</dbReference>
<protein>
    <submittedName>
        <fullName evidence="2">Putative damage-inducible protein DinB</fullName>
    </submittedName>
</protein>
<evidence type="ECO:0000256" key="1">
    <source>
        <dbReference type="SAM" id="SignalP"/>
    </source>
</evidence>
<organism evidence="2 3">
    <name type="scientific">Granulicella aggregans</name>
    <dbReference type="NCBI Taxonomy" id="474949"/>
    <lineage>
        <taxon>Bacteria</taxon>
        <taxon>Pseudomonadati</taxon>
        <taxon>Acidobacteriota</taxon>
        <taxon>Terriglobia</taxon>
        <taxon>Terriglobales</taxon>
        <taxon>Acidobacteriaceae</taxon>
        <taxon>Granulicella</taxon>
    </lineage>
</organism>
<gene>
    <name evidence="2" type="ORF">HDF16_000018</name>
</gene>
<dbReference type="SUPFAM" id="SSF109854">
    <property type="entry name" value="DinB/YfiT-like putative metalloenzymes"/>
    <property type="match status" value="1"/>
</dbReference>
<dbReference type="Proteomes" id="UP000540989">
    <property type="component" value="Unassembled WGS sequence"/>
</dbReference>
<feature type="chain" id="PRO_5030895129" evidence="1">
    <location>
        <begin position="31"/>
        <end position="214"/>
    </location>
</feature>
<feature type="signal peptide" evidence="1">
    <location>
        <begin position="1"/>
        <end position="30"/>
    </location>
</feature>
<accession>A0A7W7Z934</accession>
<evidence type="ECO:0000313" key="2">
    <source>
        <dbReference type="EMBL" id="MBB5055349.1"/>
    </source>
</evidence>
<reference evidence="2 3" key="1">
    <citation type="submission" date="2020-08" db="EMBL/GenBank/DDBJ databases">
        <title>Genomic Encyclopedia of Type Strains, Phase IV (KMG-V): Genome sequencing to study the core and pangenomes of soil and plant-associated prokaryotes.</title>
        <authorList>
            <person name="Whitman W."/>
        </authorList>
    </citation>
    <scope>NUCLEOTIDE SEQUENCE [LARGE SCALE GENOMIC DNA]</scope>
    <source>
        <strain evidence="2 3">M8UP14</strain>
    </source>
</reference>
<evidence type="ECO:0000313" key="3">
    <source>
        <dbReference type="Proteomes" id="UP000540989"/>
    </source>
</evidence>